<dbReference type="PANTHER" id="PTHR42794:SF1">
    <property type="entry name" value="HEMIN IMPORT ATP-BINDING PROTEIN HMUV"/>
    <property type="match status" value="1"/>
</dbReference>
<dbReference type="RefSeq" id="WP_090019182.1">
    <property type="nucleotide sequence ID" value="NZ_FNCE01000003.1"/>
</dbReference>
<dbReference type="GO" id="GO:0016887">
    <property type="term" value="F:ATP hydrolysis activity"/>
    <property type="evidence" value="ECO:0007669"/>
    <property type="project" value="InterPro"/>
</dbReference>
<dbReference type="AlphaFoldDB" id="A0A1G7PRL7"/>
<dbReference type="Proteomes" id="UP000199415">
    <property type="component" value="Unassembled WGS sequence"/>
</dbReference>
<evidence type="ECO:0000256" key="1">
    <source>
        <dbReference type="ARBA" id="ARBA00005417"/>
    </source>
</evidence>
<dbReference type="InterPro" id="IPR003439">
    <property type="entry name" value="ABC_transporter-like_ATP-bd"/>
</dbReference>
<dbReference type="InterPro" id="IPR003593">
    <property type="entry name" value="AAA+_ATPase"/>
</dbReference>
<evidence type="ECO:0000313" key="8">
    <source>
        <dbReference type="EMBL" id="SDF88864.1"/>
    </source>
</evidence>
<evidence type="ECO:0000256" key="2">
    <source>
        <dbReference type="ARBA" id="ARBA00022448"/>
    </source>
</evidence>
<evidence type="ECO:0000313" key="9">
    <source>
        <dbReference type="Proteomes" id="UP000199415"/>
    </source>
</evidence>
<dbReference type="STRING" id="1082479.SAMN05216241_10338"/>
<dbReference type="GO" id="GO:0005524">
    <property type="term" value="F:ATP binding"/>
    <property type="evidence" value="ECO:0007669"/>
    <property type="project" value="UniProtKB-KW"/>
</dbReference>
<keyword evidence="5" id="KW-1278">Translocase</keyword>
<sequence>MASRETDETGTGLHAAGITVVRGGRPILRDVDVRLATGGVMAVCGANGSGKSTLLAALAGLVPVAAGSVSVDGEAIHRLRRREVARRIAVLTQGAPAAEGFSVRELVHLGRHPWRGPLQPAGREDRRAVEWALDVTGTAALAERDVITLSGGERQRAHLAMALAQGCSYLLLDEPTTYLDPRHQLDILHLVRELNRTHGLSVLWVLHDLNQAAHYSDRVVVLAEGRVQADGPPAEALHPDHVAAAFNLRVLRLPHPETGQPLCVPSAEQDAPLRPDAP</sequence>
<reference evidence="8 9" key="1">
    <citation type="submission" date="2016-10" db="EMBL/GenBank/DDBJ databases">
        <authorList>
            <person name="de Groot N.N."/>
        </authorList>
    </citation>
    <scope>NUCLEOTIDE SEQUENCE [LARGE SCALE GENOMIC DNA]</scope>
    <source>
        <strain evidence="8 9">DSM 25584</strain>
    </source>
</reference>
<keyword evidence="4 8" id="KW-0067">ATP-binding</keyword>
<evidence type="ECO:0000256" key="6">
    <source>
        <dbReference type="ARBA" id="ARBA00037066"/>
    </source>
</evidence>
<dbReference type="InterPro" id="IPR027417">
    <property type="entry name" value="P-loop_NTPase"/>
</dbReference>
<protein>
    <submittedName>
        <fullName evidence="8">Iron complex transport system ATP-binding protein</fullName>
    </submittedName>
</protein>
<proteinExistence type="inferred from homology"/>
<gene>
    <name evidence="8" type="ORF">SAMN05216241_10338</name>
</gene>
<dbReference type="Gene3D" id="3.40.50.300">
    <property type="entry name" value="P-loop containing nucleotide triphosphate hydrolases"/>
    <property type="match status" value="1"/>
</dbReference>
<dbReference type="SUPFAM" id="SSF52540">
    <property type="entry name" value="P-loop containing nucleoside triphosphate hydrolases"/>
    <property type="match status" value="1"/>
</dbReference>
<dbReference type="Pfam" id="PF00005">
    <property type="entry name" value="ABC_tran"/>
    <property type="match status" value="1"/>
</dbReference>
<keyword evidence="9" id="KW-1185">Reference proteome</keyword>
<dbReference type="PANTHER" id="PTHR42794">
    <property type="entry name" value="HEMIN IMPORT ATP-BINDING PROTEIN HMUV"/>
    <property type="match status" value="1"/>
</dbReference>
<evidence type="ECO:0000256" key="3">
    <source>
        <dbReference type="ARBA" id="ARBA00022741"/>
    </source>
</evidence>
<evidence type="ECO:0000259" key="7">
    <source>
        <dbReference type="PROSITE" id="PS50893"/>
    </source>
</evidence>
<name>A0A1G7PRL7_9PROT</name>
<keyword evidence="2" id="KW-0813">Transport</keyword>
<accession>A0A1G7PRL7</accession>
<organism evidence="8 9">
    <name type="scientific">Limimonas halophila</name>
    <dbReference type="NCBI Taxonomy" id="1082479"/>
    <lineage>
        <taxon>Bacteria</taxon>
        <taxon>Pseudomonadati</taxon>
        <taxon>Pseudomonadota</taxon>
        <taxon>Alphaproteobacteria</taxon>
        <taxon>Rhodospirillales</taxon>
        <taxon>Rhodovibrionaceae</taxon>
        <taxon>Limimonas</taxon>
    </lineage>
</organism>
<comment type="similarity">
    <text evidence="1">Belongs to the ABC transporter superfamily.</text>
</comment>
<dbReference type="PROSITE" id="PS50893">
    <property type="entry name" value="ABC_TRANSPORTER_2"/>
    <property type="match status" value="1"/>
</dbReference>
<dbReference type="CDD" id="cd03214">
    <property type="entry name" value="ABC_Iron-Siderophores_B12_Hemin"/>
    <property type="match status" value="1"/>
</dbReference>
<dbReference type="EMBL" id="FNCE01000003">
    <property type="protein sequence ID" value="SDF88864.1"/>
    <property type="molecule type" value="Genomic_DNA"/>
</dbReference>
<evidence type="ECO:0000256" key="5">
    <source>
        <dbReference type="ARBA" id="ARBA00022967"/>
    </source>
</evidence>
<dbReference type="FunFam" id="3.40.50.300:FF:000134">
    <property type="entry name" value="Iron-enterobactin ABC transporter ATP-binding protein"/>
    <property type="match status" value="1"/>
</dbReference>
<evidence type="ECO:0000256" key="4">
    <source>
        <dbReference type="ARBA" id="ARBA00022840"/>
    </source>
</evidence>
<keyword evidence="3" id="KW-0547">Nucleotide-binding</keyword>
<dbReference type="SMART" id="SM00382">
    <property type="entry name" value="AAA"/>
    <property type="match status" value="1"/>
</dbReference>
<feature type="domain" description="ABC transporter" evidence="7">
    <location>
        <begin position="13"/>
        <end position="249"/>
    </location>
</feature>
<comment type="function">
    <text evidence="6">Part of the ABC transporter complex HmuTUV involved in hemin import. Responsible for energy coupling to the transport system.</text>
</comment>
<dbReference type="OrthoDB" id="9810077at2"/>